<organism evidence="3 4">
    <name type="scientific">Dietzia maris</name>
    <dbReference type="NCBI Taxonomy" id="37915"/>
    <lineage>
        <taxon>Bacteria</taxon>
        <taxon>Bacillati</taxon>
        <taxon>Actinomycetota</taxon>
        <taxon>Actinomycetes</taxon>
        <taxon>Mycobacteriales</taxon>
        <taxon>Dietziaceae</taxon>
        <taxon>Dietzia</taxon>
    </lineage>
</organism>
<feature type="compositionally biased region" description="Basic and acidic residues" evidence="2">
    <location>
        <begin position="1"/>
        <end position="14"/>
    </location>
</feature>
<dbReference type="Pfam" id="PF03780">
    <property type="entry name" value="Asp23"/>
    <property type="match status" value="1"/>
</dbReference>
<comment type="similarity">
    <text evidence="1">Belongs to the asp23 family.</text>
</comment>
<gene>
    <name evidence="3" type="ORF">DQ226_14700</name>
</gene>
<sequence length="149" mass="15486">MTAAHTDRADHRPAADPSVDGLSVSPGQPSAPAEQRGLTTIPASVVGRIAEQVASECTGVGGAAGGMLGVGARRDFDSRPSATCDLYGTVAVLRLDVGVAFPVDLTATCRSLRQHVRYRVHELTGLEVGRLDIEISWLNPAAATRGALE</sequence>
<accession>A0A365P7F3</accession>
<evidence type="ECO:0000313" key="3">
    <source>
        <dbReference type="EMBL" id="RBA32294.1"/>
    </source>
</evidence>
<dbReference type="EMBL" id="QNTT01000051">
    <property type="protein sequence ID" value="RBA32294.1"/>
    <property type="molecule type" value="Genomic_DNA"/>
</dbReference>
<evidence type="ECO:0000313" key="4">
    <source>
        <dbReference type="Proteomes" id="UP000252187"/>
    </source>
</evidence>
<comment type="caution">
    <text evidence="3">The sequence shown here is derived from an EMBL/GenBank/DDBJ whole genome shotgun (WGS) entry which is preliminary data.</text>
</comment>
<proteinExistence type="inferred from homology"/>
<protein>
    <submittedName>
        <fullName evidence="3">Asp23/Gls24 family envelope stress response protein</fullName>
    </submittedName>
</protein>
<evidence type="ECO:0000256" key="2">
    <source>
        <dbReference type="SAM" id="MobiDB-lite"/>
    </source>
</evidence>
<feature type="region of interest" description="Disordered" evidence="2">
    <location>
        <begin position="1"/>
        <end position="37"/>
    </location>
</feature>
<name>A0A365P7F3_9ACTN</name>
<dbReference type="AlphaFoldDB" id="A0A365P7F3"/>
<dbReference type="InterPro" id="IPR005531">
    <property type="entry name" value="Asp23"/>
</dbReference>
<reference evidence="3 4" key="1">
    <citation type="submission" date="2018-06" db="EMBL/GenBank/DDBJ databases">
        <title>Whole genome sequencing of four bacterial strains from South Shetland trench revealing bio-synthetic gene clusters.</title>
        <authorList>
            <person name="Abdel-Mageed W.M."/>
            <person name="Lehri B."/>
            <person name="Jarmusch S.A."/>
            <person name="Miranda K."/>
            <person name="Goodfellow M."/>
            <person name="Jaspars M."/>
            <person name="Karlyshev A.V."/>
        </authorList>
    </citation>
    <scope>NUCLEOTIDE SEQUENCE [LARGE SCALE GENOMIC DNA]</scope>
    <source>
        <strain evidence="3 4">SST1</strain>
    </source>
</reference>
<dbReference type="Proteomes" id="UP000252187">
    <property type="component" value="Unassembled WGS sequence"/>
</dbReference>
<evidence type="ECO:0000256" key="1">
    <source>
        <dbReference type="ARBA" id="ARBA00005721"/>
    </source>
</evidence>